<dbReference type="AlphaFoldDB" id="A0A7C4RSS2"/>
<feature type="binding site" evidence="7">
    <location>
        <position position="95"/>
    </location>
    <ligand>
        <name>Ni(2+)</name>
        <dbReference type="ChEBI" id="CHEBI:49786"/>
    </ligand>
</feature>
<dbReference type="CDD" id="cd06062">
    <property type="entry name" value="H2MP_MemB-H2up"/>
    <property type="match status" value="1"/>
</dbReference>
<comment type="similarity">
    <text evidence="1">Belongs to the peptidase A31 family.</text>
</comment>
<dbReference type="GO" id="GO:0004190">
    <property type="term" value="F:aspartic-type endopeptidase activity"/>
    <property type="evidence" value="ECO:0007669"/>
    <property type="project" value="UniProtKB-KW"/>
</dbReference>
<dbReference type="NCBIfam" id="TIGR00140">
    <property type="entry name" value="hupD"/>
    <property type="match status" value="1"/>
</dbReference>
<evidence type="ECO:0000256" key="6">
    <source>
        <dbReference type="ARBA" id="ARBA00022801"/>
    </source>
</evidence>
<evidence type="ECO:0000256" key="5">
    <source>
        <dbReference type="ARBA" id="ARBA00022750"/>
    </source>
</evidence>
<feature type="binding site" evidence="7">
    <location>
        <position position="65"/>
    </location>
    <ligand>
        <name>Ni(2+)</name>
        <dbReference type="ChEBI" id="CHEBI:49786"/>
    </ligand>
</feature>
<dbReference type="PANTHER" id="PTHR30302">
    <property type="entry name" value="HYDROGENASE 1 MATURATION PROTEASE"/>
    <property type="match status" value="1"/>
</dbReference>
<comment type="caution">
    <text evidence="8">The sequence shown here is derived from an EMBL/GenBank/DDBJ whole genome shotgun (WGS) entry which is preliminary data.</text>
</comment>
<dbReference type="GO" id="GO:0016485">
    <property type="term" value="P:protein processing"/>
    <property type="evidence" value="ECO:0007669"/>
    <property type="project" value="InterPro"/>
</dbReference>
<accession>A0A7C4RSS2</accession>
<name>A0A7C4RSS2_9BACT</name>
<reference evidence="8" key="1">
    <citation type="journal article" date="2020" name="mSystems">
        <title>Genome- and Community-Level Interaction Insights into Carbon Utilization and Element Cycling Functions of Hydrothermarchaeota in Hydrothermal Sediment.</title>
        <authorList>
            <person name="Zhou Z."/>
            <person name="Liu Y."/>
            <person name="Xu W."/>
            <person name="Pan J."/>
            <person name="Luo Z.H."/>
            <person name="Li M."/>
        </authorList>
    </citation>
    <scope>NUCLEOTIDE SEQUENCE [LARGE SCALE GENOMIC DNA]</scope>
    <source>
        <strain evidence="8">SpSt-477</strain>
    </source>
</reference>
<evidence type="ECO:0000313" key="8">
    <source>
        <dbReference type="EMBL" id="HGU32878.1"/>
    </source>
</evidence>
<gene>
    <name evidence="8" type="primary">hybD</name>
    <name evidence="8" type="ORF">ENS29_08480</name>
</gene>
<dbReference type="PANTHER" id="PTHR30302:SF1">
    <property type="entry name" value="HYDROGENASE 2 MATURATION PROTEASE"/>
    <property type="match status" value="1"/>
</dbReference>
<dbReference type="GO" id="GO:0046872">
    <property type="term" value="F:metal ion binding"/>
    <property type="evidence" value="ECO:0007669"/>
    <property type="project" value="UniProtKB-KW"/>
</dbReference>
<dbReference type="Pfam" id="PF01750">
    <property type="entry name" value="HycI"/>
    <property type="match status" value="1"/>
</dbReference>
<dbReference type="PRINTS" id="PR00446">
    <property type="entry name" value="HYDRGNUPTAKE"/>
</dbReference>
<sequence>MAAPHIMILGIGCILYRDEGFGVHVVERLNRCYRFADNVSVVDGGVLGVNLLGYLSSADRLIVIDCVRNGGKPGDLVRLEHHQLPERIRAKNSLHQVDFLEALTLCQALEKMPETVVIGVEPEDIETLSTELTQTLKARVEPVIDLVLEELSRLGYPACPKSDVQTDIAREGCDCRNLFE</sequence>
<dbReference type="NCBIfam" id="TIGR00072">
    <property type="entry name" value="hydrog_prot"/>
    <property type="match status" value="1"/>
</dbReference>
<protein>
    <submittedName>
        <fullName evidence="8">HyaD/HybD family hydrogenase maturation endopeptidase</fullName>
    </submittedName>
</protein>
<evidence type="ECO:0000256" key="3">
    <source>
        <dbReference type="ARBA" id="ARBA00022670"/>
    </source>
</evidence>
<dbReference type="InterPro" id="IPR000671">
    <property type="entry name" value="Peptidase_A31"/>
</dbReference>
<evidence type="ECO:0000256" key="1">
    <source>
        <dbReference type="ARBA" id="ARBA00006814"/>
    </source>
</evidence>
<dbReference type="Gene3D" id="3.40.50.1450">
    <property type="entry name" value="HybD-like"/>
    <property type="match status" value="1"/>
</dbReference>
<proteinExistence type="inferred from homology"/>
<evidence type="ECO:0000256" key="4">
    <source>
        <dbReference type="ARBA" id="ARBA00022723"/>
    </source>
</evidence>
<dbReference type="InterPro" id="IPR023430">
    <property type="entry name" value="Pept_HybD-like_dom_sf"/>
</dbReference>
<keyword evidence="3" id="KW-0645">Protease</keyword>
<keyword evidence="5" id="KW-0064">Aspartyl protease</keyword>
<dbReference type="GO" id="GO:0008047">
    <property type="term" value="F:enzyme activator activity"/>
    <property type="evidence" value="ECO:0007669"/>
    <property type="project" value="InterPro"/>
</dbReference>
<keyword evidence="4 7" id="KW-0479">Metal-binding</keyword>
<evidence type="ECO:0000256" key="7">
    <source>
        <dbReference type="PIRSR" id="PIRSR604419-1"/>
    </source>
</evidence>
<evidence type="ECO:0000256" key="2">
    <source>
        <dbReference type="ARBA" id="ARBA00022596"/>
    </source>
</evidence>
<dbReference type="SUPFAM" id="SSF53163">
    <property type="entry name" value="HybD-like"/>
    <property type="match status" value="1"/>
</dbReference>
<dbReference type="FunFam" id="3.40.50.1450:FF:000002">
    <property type="entry name" value="Hydrogenase 1 maturation protease"/>
    <property type="match status" value="1"/>
</dbReference>
<dbReference type="InterPro" id="IPR004419">
    <property type="entry name" value="Pept_A31_hyd_express"/>
</dbReference>
<keyword evidence="2 7" id="KW-0533">Nickel</keyword>
<feature type="binding site" evidence="7">
    <location>
        <position position="19"/>
    </location>
    <ligand>
        <name>Ni(2+)</name>
        <dbReference type="ChEBI" id="CHEBI:49786"/>
    </ligand>
</feature>
<dbReference type="EMBL" id="DSUH01000199">
    <property type="protein sequence ID" value="HGU32878.1"/>
    <property type="molecule type" value="Genomic_DNA"/>
</dbReference>
<organism evidence="8">
    <name type="scientific">Desulfatirhabdium butyrativorans</name>
    <dbReference type="NCBI Taxonomy" id="340467"/>
    <lineage>
        <taxon>Bacteria</taxon>
        <taxon>Pseudomonadati</taxon>
        <taxon>Thermodesulfobacteriota</taxon>
        <taxon>Desulfobacteria</taxon>
        <taxon>Desulfobacterales</taxon>
        <taxon>Desulfatirhabdiaceae</taxon>
        <taxon>Desulfatirhabdium</taxon>
    </lineage>
</organism>
<keyword evidence="6" id="KW-0378">Hydrolase</keyword>